<dbReference type="EMBL" id="AK441299">
    <property type="protein sequence ID" value="BAN65093.1"/>
    <property type="molecule type" value="mRNA"/>
</dbReference>
<dbReference type="VEuPathDB" id="PiroplasmaDB:BBOV_IV007205"/>
<reference evidence="2" key="1">
    <citation type="journal article" date="2014" name="BMC Genomics">
        <title>The Babesia bovis gene and promoter model: an update from full-length EST analysis.</title>
        <authorList>
            <person name="Yamagishi J."/>
            <person name="Wakaguri H."/>
            <person name="Yokoyama N."/>
            <person name="Yamashita R."/>
            <person name="Suzuki Y."/>
            <person name="Xuan X."/>
            <person name="Igarashi I."/>
        </authorList>
    </citation>
    <scope>NUCLEOTIDE SEQUENCE</scope>
    <source>
        <strain evidence="2">Texas</strain>
    </source>
</reference>
<protein>
    <submittedName>
        <fullName evidence="2">Uncharacterized protein</fullName>
    </submittedName>
</protein>
<feature type="transmembrane region" description="Helical" evidence="1">
    <location>
        <begin position="103"/>
        <end position="122"/>
    </location>
</feature>
<evidence type="ECO:0000313" key="2">
    <source>
        <dbReference type="EMBL" id="BAN65093.1"/>
    </source>
</evidence>
<dbReference type="AlphaFoldDB" id="S6B161"/>
<accession>S6B161</accession>
<feature type="transmembrane region" description="Helical" evidence="1">
    <location>
        <begin position="63"/>
        <end position="91"/>
    </location>
</feature>
<proteinExistence type="evidence at transcript level"/>
<evidence type="ECO:0000256" key="1">
    <source>
        <dbReference type="SAM" id="Phobius"/>
    </source>
</evidence>
<keyword evidence="1" id="KW-0472">Membrane</keyword>
<keyword evidence="1" id="KW-1133">Transmembrane helix</keyword>
<sequence>MAEEKKAETTNGNCSKLLYKLFSTESCKPHELGVKIAESIGKYKDKTLPIDLVLRLVWDHADYYAWTQIILPITLIFFTFGLLVIVVAAVLEYGTRYTYFINWLLWITEYYYVYVSIILDFYRDLCSCTKDIIRDIVKFILNRVCQYQSLRGSLKQYIR</sequence>
<name>S6B161_BABBO</name>
<organism evidence="2">
    <name type="scientific">Babesia bovis</name>
    <dbReference type="NCBI Taxonomy" id="5865"/>
    <lineage>
        <taxon>Eukaryota</taxon>
        <taxon>Sar</taxon>
        <taxon>Alveolata</taxon>
        <taxon>Apicomplexa</taxon>
        <taxon>Aconoidasida</taxon>
        <taxon>Piroplasmida</taxon>
        <taxon>Babesiidae</taxon>
        <taxon>Babesia</taxon>
    </lineage>
</organism>
<keyword evidence="1" id="KW-0812">Transmembrane</keyword>